<proteinExistence type="inferred from homology"/>
<keyword evidence="8" id="KW-0311">Gluconate utilization</keyword>
<dbReference type="EC" id="2.7.1.12" evidence="3 10"/>
<organism evidence="11 12">
    <name type="scientific">Vreelandella titanicae BH1</name>
    <dbReference type="NCBI Taxonomy" id="1204738"/>
    <lineage>
        <taxon>Bacteria</taxon>
        <taxon>Pseudomonadati</taxon>
        <taxon>Pseudomonadota</taxon>
        <taxon>Gammaproteobacteria</taxon>
        <taxon>Oceanospirillales</taxon>
        <taxon>Halomonadaceae</taxon>
        <taxon>Vreelandella</taxon>
    </lineage>
</organism>
<protein>
    <recommendedName>
        <fullName evidence="3 10">Gluconokinase</fullName>
        <ecNumber evidence="3 10">2.7.1.12</ecNumber>
    </recommendedName>
</protein>
<comment type="caution">
    <text evidence="11">The sequence shown here is derived from an EMBL/GenBank/DDBJ whole genome shotgun (WGS) entry which is preliminary data.</text>
</comment>
<keyword evidence="7 10" id="KW-0067">ATP-binding</keyword>
<evidence type="ECO:0000256" key="10">
    <source>
        <dbReference type="RuleBase" id="RU363066"/>
    </source>
</evidence>
<reference evidence="11 12" key="1">
    <citation type="journal article" date="2013" name="Genome Announc.">
        <title>Draft Genome of the Marine Gammaproteobacterium Halomonas titanicae.</title>
        <authorList>
            <person name="Sanchez-Porro C."/>
            <person name="de la Haba R.R."/>
            <person name="Cruz-Hernandez N."/>
            <person name="Gonzalez J.M."/>
            <person name="Reyes-Guirao C."/>
            <person name="Navarro-Sampedro L."/>
            <person name="Carballo M."/>
            <person name="Ventosa A."/>
        </authorList>
    </citation>
    <scope>NUCLEOTIDE SEQUENCE [LARGE SCALE GENOMIC DNA]</scope>
    <source>
        <strain evidence="11 12">BH1</strain>
    </source>
</reference>
<dbReference type="SUPFAM" id="SSF52540">
    <property type="entry name" value="P-loop containing nucleoside triphosphate hydrolases"/>
    <property type="match status" value="1"/>
</dbReference>
<evidence type="ECO:0000256" key="7">
    <source>
        <dbReference type="ARBA" id="ARBA00022840"/>
    </source>
</evidence>
<dbReference type="InterPro" id="IPR027417">
    <property type="entry name" value="P-loop_NTPase"/>
</dbReference>
<dbReference type="PATRIC" id="fig|1204738.3.peg.2437"/>
<dbReference type="GO" id="GO:0005524">
    <property type="term" value="F:ATP binding"/>
    <property type="evidence" value="ECO:0007669"/>
    <property type="project" value="UniProtKB-KW"/>
</dbReference>
<comment type="similarity">
    <text evidence="2 10">Belongs to the gluconokinase GntK/GntV family.</text>
</comment>
<comment type="pathway">
    <text evidence="1">Carbohydrate acid metabolism.</text>
</comment>
<dbReference type="Gene3D" id="3.40.50.300">
    <property type="entry name" value="P-loop containing nucleotide triphosphate hydrolases"/>
    <property type="match status" value="1"/>
</dbReference>
<dbReference type="AlphaFoldDB" id="L9UA29"/>
<dbReference type="GO" id="GO:0019521">
    <property type="term" value="P:D-gluconate metabolic process"/>
    <property type="evidence" value="ECO:0007669"/>
    <property type="project" value="UniProtKB-KW"/>
</dbReference>
<keyword evidence="5 10" id="KW-0547">Nucleotide-binding</keyword>
<evidence type="ECO:0000256" key="4">
    <source>
        <dbReference type="ARBA" id="ARBA00022679"/>
    </source>
</evidence>
<evidence type="ECO:0000313" key="11">
    <source>
        <dbReference type="EMBL" id="ELY21617.1"/>
    </source>
</evidence>
<dbReference type="CDD" id="cd02021">
    <property type="entry name" value="GntK"/>
    <property type="match status" value="1"/>
</dbReference>
<evidence type="ECO:0000256" key="9">
    <source>
        <dbReference type="ARBA" id="ARBA00048090"/>
    </source>
</evidence>
<evidence type="ECO:0000256" key="3">
    <source>
        <dbReference type="ARBA" id="ARBA00012054"/>
    </source>
</evidence>
<dbReference type="Proteomes" id="UP000011651">
    <property type="component" value="Unassembled WGS sequence"/>
</dbReference>
<keyword evidence="6 10" id="KW-0418">Kinase</keyword>
<evidence type="ECO:0000256" key="8">
    <source>
        <dbReference type="ARBA" id="ARBA00023064"/>
    </source>
</evidence>
<dbReference type="EMBL" id="AOPO01000005">
    <property type="protein sequence ID" value="ELY21617.1"/>
    <property type="molecule type" value="Genomic_DNA"/>
</dbReference>
<comment type="catalytic activity">
    <reaction evidence="9 10">
        <text>D-gluconate + ATP = 6-phospho-D-gluconate + ADP + H(+)</text>
        <dbReference type="Rhea" id="RHEA:19433"/>
        <dbReference type="ChEBI" id="CHEBI:15378"/>
        <dbReference type="ChEBI" id="CHEBI:18391"/>
        <dbReference type="ChEBI" id="CHEBI:30616"/>
        <dbReference type="ChEBI" id="CHEBI:58759"/>
        <dbReference type="ChEBI" id="CHEBI:456216"/>
        <dbReference type="EC" id="2.7.1.12"/>
    </reaction>
</comment>
<evidence type="ECO:0000256" key="1">
    <source>
        <dbReference type="ARBA" id="ARBA00004761"/>
    </source>
</evidence>
<evidence type="ECO:0000256" key="2">
    <source>
        <dbReference type="ARBA" id="ARBA00008420"/>
    </source>
</evidence>
<evidence type="ECO:0000256" key="5">
    <source>
        <dbReference type="ARBA" id="ARBA00022741"/>
    </source>
</evidence>
<accession>L9UA29</accession>
<dbReference type="GO" id="GO:0046316">
    <property type="term" value="F:gluconokinase activity"/>
    <property type="evidence" value="ECO:0007669"/>
    <property type="project" value="UniProtKB-EC"/>
</dbReference>
<dbReference type="GO" id="GO:0005737">
    <property type="term" value="C:cytoplasm"/>
    <property type="evidence" value="ECO:0007669"/>
    <property type="project" value="TreeGrafter"/>
</dbReference>
<evidence type="ECO:0000256" key="6">
    <source>
        <dbReference type="ARBA" id="ARBA00022777"/>
    </source>
</evidence>
<keyword evidence="4 10" id="KW-0808">Transferase</keyword>
<evidence type="ECO:0000313" key="12">
    <source>
        <dbReference type="Proteomes" id="UP000011651"/>
    </source>
</evidence>
<gene>
    <name evidence="11" type="ORF">HALTITAN_1624</name>
</gene>
<dbReference type="InterPro" id="IPR006001">
    <property type="entry name" value="Therm_gnt_kin"/>
</dbReference>
<dbReference type="NCBIfam" id="TIGR01313">
    <property type="entry name" value="therm_gnt_kin"/>
    <property type="match status" value="1"/>
</dbReference>
<dbReference type="PANTHER" id="PTHR43442">
    <property type="entry name" value="GLUCONOKINASE-RELATED"/>
    <property type="match status" value="1"/>
</dbReference>
<name>L9UA29_9GAMM</name>
<dbReference type="FunFam" id="3.40.50.300:FF:000522">
    <property type="entry name" value="Gluconokinase"/>
    <property type="match status" value="1"/>
</dbReference>
<dbReference type="PANTHER" id="PTHR43442:SF3">
    <property type="entry name" value="GLUCONOKINASE-RELATED"/>
    <property type="match status" value="1"/>
</dbReference>
<sequence length="183" mass="20016">MVMNRRAAVKTHSHRILVMGVSGSGKSHIGHQLALTLGATFIDGDDYHSPANVAKMASGKPLNDDDRSEWLDTLAALFAEYRARGESLVIACSGLKQRYRDRLRQGDPALQILYLEGSRELLLERLETRAGHFFKGDTMLASQLADLEPPSEEEAFNASIALSPQAIITQFAATLPTPSRSPI</sequence>
<dbReference type="Pfam" id="PF13671">
    <property type="entry name" value="AAA_33"/>
    <property type="match status" value="1"/>
</dbReference>